<keyword evidence="3" id="KW-1185">Reference proteome</keyword>
<dbReference type="InterPro" id="IPR036388">
    <property type="entry name" value="WH-like_DNA-bd_sf"/>
</dbReference>
<dbReference type="GO" id="GO:0005829">
    <property type="term" value="C:cytosol"/>
    <property type="evidence" value="ECO:0007669"/>
    <property type="project" value="TreeGrafter"/>
</dbReference>
<evidence type="ECO:0000313" key="3">
    <source>
        <dbReference type="Proteomes" id="UP000242205"/>
    </source>
</evidence>
<sequence length="146" mass="15780">MQLTQHTDYALRVLIHLGDNTDRRVTISEMSAYFDISRSHLMKVVNHLVREGFVIGTRGKGGGLRLGRDAAAITVGEVVRCMERNLDLVRCFSDPSVCVLASGCKLKLALKNALQAFLASLDAVTLAELLAPARGSSEGLYYAAAS</sequence>
<dbReference type="PANTHER" id="PTHR33221">
    <property type="entry name" value="WINGED HELIX-TURN-HELIX TRANSCRIPTIONAL REGULATOR, RRF2 FAMILY"/>
    <property type="match status" value="1"/>
</dbReference>
<evidence type="ECO:0000313" key="2">
    <source>
        <dbReference type="EMBL" id="AUN95026.1"/>
    </source>
</evidence>
<dbReference type="GO" id="GO:0003677">
    <property type="term" value="F:DNA binding"/>
    <property type="evidence" value="ECO:0007669"/>
    <property type="project" value="UniProtKB-KW"/>
</dbReference>
<dbReference type="PROSITE" id="PS51197">
    <property type="entry name" value="HTH_RRF2_2"/>
    <property type="match status" value="1"/>
</dbReference>
<dbReference type="Proteomes" id="UP000242205">
    <property type="component" value="Chromosome"/>
</dbReference>
<dbReference type="KEGG" id="atw:C0099_08800"/>
<evidence type="ECO:0000256" key="1">
    <source>
        <dbReference type="ARBA" id="ARBA00023125"/>
    </source>
</evidence>
<dbReference type="Pfam" id="PF02082">
    <property type="entry name" value="Rrf2"/>
    <property type="match status" value="1"/>
</dbReference>
<protein>
    <submittedName>
        <fullName evidence="2">BadM/Rrf2 family transcriptional regulator</fullName>
    </submittedName>
</protein>
<accession>A0A2I6S6Y5</accession>
<organism evidence="2 3">
    <name type="scientific">Pseudazoarcus pumilus</name>
    <dbReference type="NCBI Taxonomy" id="2067960"/>
    <lineage>
        <taxon>Bacteria</taxon>
        <taxon>Pseudomonadati</taxon>
        <taxon>Pseudomonadota</taxon>
        <taxon>Betaproteobacteria</taxon>
        <taxon>Rhodocyclales</taxon>
        <taxon>Zoogloeaceae</taxon>
        <taxon>Pseudazoarcus</taxon>
    </lineage>
</organism>
<gene>
    <name evidence="2" type="ORF">C0099_08800</name>
</gene>
<dbReference type="InterPro" id="IPR036390">
    <property type="entry name" value="WH_DNA-bd_sf"/>
</dbReference>
<dbReference type="PANTHER" id="PTHR33221:SF4">
    <property type="entry name" value="HTH-TYPE TRANSCRIPTIONAL REPRESSOR NSRR"/>
    <property type="match status" value="1"/>
</dbReference>
<proteinExistence type="predicted"/>
<reference evidence="2 3" key="1">
    <citation type="submission" date="2018-01" db="EMBL/GenBank/DDBJ databases">
        <authorList>
            <person name="Fu G.-Y."/>
        </authorList>
    </citation>
    <scope>NUCLEOTIDE SEQUENCE [LARGE SCALE GENOMIC DNA]</scope>
    <source>
        <strain evidence="2 3">SY39</strain>
    </source>
</reference>
<dbReference type="InterPro" id="IPR000944">
    <property type="entry name" value="Tscrpt_reg_Rrf2"/>
</dbReference>
<name>A0A2I6S6Y5_9RHOO</name>
<dbReference type="EMBL" id="CP025682">
    <property type="protein sequence ID" value="AUN95026.1"/>
    <property type="molecule type" value="Genomic_DNA"/>
</dbReference>
<dbReference type="OrthoDB" id="9795923at2"/>
<keyword evidence="1" id="KW-0238">DNA-binding</keyword>
<dbReference type="NCBIfam" id="TIGR00738">
    <property type="entry name" value="rrf2_super"/>
    <property type="match status" value="1"/>
</dbReference>
<dbReference type="AlphaFoldDB" id="A0A2I6S6Y5"/>
<dbReference type="Gene3D" id="1.10.10.10">
    <property type="entry name" value="Winged helix-like DNA-binding domain superfamily/Winged helix DNA-binding domain"/>
    <property type="match status" value="1"/>
</dbReference>
<dbReference type="RefSeq" id="WP_102247092.1">
    <property type="nucleotide sequence ID" value="NZ_CP025682.1"/>
</dbReference>
<dbReference type="SUPFAM" id="SSF46785">
    <property type="entry name" value="Winged helix' DNA-binding domain"/>
    <property type="match status" value="1"/>
</dbReference>
<dbReference type="GO" id="GO:0003700">
    <property type="term" value="F:DNA-binding transcription factor activity"/>
    <property type="evidence" value="ECO:0007669"/>
    <property type="project" value="TreeGrafter"/>
</dbReference>